<protein>
    <submittedName>
        <fullName evidence="1">Uncharacterized protein</fullName>
    </submittedName>
</protein>
<sequence>MTLLAGSTPSASTILDMTVSLACDNMVLSRSHESISTRGRWIYYNVPSNSSLPCDVAIFAPLKAVYRDEVERLERGDVNTIGKERFT</sequence>
<comment type="caution">
    <text evidence="1">The sequence shown here is derived from an EMBL/GenBank/DDBJ whole genome shotgun (WGS) entry which is preliminary data.</text>
</comment>
<proteinExistence type="predicted"/>
<dbReference type="EMBL" id="WNKQ01000001">
    <property type="protein sequence ID" value="KAF5854335.1"/>
    <property type="molecule type" value="Genomic_DNA"/>
</dbReference>
<gene>
    <name evidence="1" type="ORF">GGP41_007089</name>
</gene>
<reference evidence="1" key="1">
    <citation type="submission" date="2019-11" db="EMBL/GenBank/DDBJ databases">
        <title>Bipolaris sorokiniana Genome sequencing.</title>
        <authorList>
            <person name="Wang H."/>
        </authorList>
    </citation>
    <scope>NUCLEOTIDE SEQUENCE</scope>
</reference>
<evidence type="ECO:0000313" key="1">
    <source>
        <dbReference type="EMBL" id="KAF5854335.1"/>
    </source>
</evidence>
<evidence type="ECO:0000313" key="2">
    <source>
        <dbReference type="Proteomes" id="UP000624244"/>
    </source>
</evidence>
<accession>A0A8H5ZSD3</accession>
<dbReference type="Proteomes" id="UP000624244">
    <property type="component" value="Unassembled WGS sequence"/>
</dbReference>
<dbReference type="AlphaFoldDB" id="A0A8H5ZSD3"/>
<name>A0A8H5ZSD3_COCSA</name>
<organism evidence="1 2">
    <name type="scientific">Cochliobolus sativus</name>
    <name type="common">Common root rot and spot blotch fungus</name>
    <name type="synonym">Bipolaris sorokiniana</name>
    <dbReference type="NCBI Taxonomy" id="45130"/>
    <lineage>
        <taxon>Eukaryota</taxon>
        <taxon>Fungi</taxon>
        <taxon>Dikarya</taxon>
        <taxon>Ascomycota</taxon>
        <taxon>Pezizomycotina</taxon>
        <taxon>Dothideomycetes</taxon>
        <taxon>Pleosporomycetidae</taxon>
        <taxon>Pleosporales</taxon>
        <taxon>Pleosporineae</taxon>
        <taxon>Pleosporaceae</taxon>
        <taxon>Bipolaris</taxon>
    </lineage>
</organism>